<dbReference type="InterPro" id="IPR004360">
    <property type="entry name" value="Glyas_Fos-R_dOase_dom"/>
</dbReference>
<dbReference type="Gene3D" id="3.10.180.10">
    <property type="entry name" value="2,3-Dihydroxybiphenyl 1,2-Dioxygenase, domain 1"/>
    <property type="match status" value="2"/>
</dbReference>
<dbReference type="OrthoDB" id="2408010at2"/>
<dbReference type="SUPFAM" id="SSF54593">
    <property type="entry name" value="Glyoxalase/Bleomycin resistance protein/Dihydroxybiphenyl dioxygenase"/>
    <property type="match status" value="1"/>
</dbReference>
<dbReference type="PANTHER" id="PTHR36110">
    <property type="entry name" value="RING-CLEAVING DIOXYGENASE MHQE-RELATED"/>
    <property type="match status" value="1"/>
</dbReference>
<proteinExistence type="predicted"/>
<dbReference type="AlphaFoldDB" id="A0A328ACH1"/>
<dbReference type="PROSITE" id="PS51819">
    <property type="entry name" value="VOC"/>
    <property type="match status" value="2"/>
</dbReference>
<protein>
    <submittedName>
        <fullName evidence="2">Ring-cleaving dioxygenase</fullName>
    </submittedName>
</protein>
<feature type="domain" description="VOC" evidence="1">
    <location>
        <begin position="6"/>
        <end position="132"/>
    </location>
</feature>
<accession>A0A328ACH1</accession>
<sequence length="320" mass="35703">MMDLLGLHHVTAITSDAQKCYDFYHNVLGLKLVKKTVNQDAIDTYHLFFADNEGSPGTDVTFFDFKDAPKHVGGANDIFAFTLRVPTDYSLYYFKQRFDEMHIKYDTVIKLNGKYALPFYDFDDRLIYLISDELNSGIPLGKPNPDSPVESVHQILGLGPVLLAVEHTLVTASVLTQILGMKRIDEYEHKDSLDAVHVFTMGDGGNGGEVHLLKRTGHSQQGYGGVHHVAFRLSDELKLQAALNKLNTGNIPNSGLVDRFYFKSLYFRDISGILFELATDGPGFSSDEPIDALGECLSLPPFLEARRNEIESALKPIQTK</sequence>
<dbReference type="PANTHER" id="PTHR36110:SF3">
    <property type="entry name" value="VOC DOMAIN-CONTAINING PROTEIN"/>
    <property type="match status" value="1"/>
</dbReference>
<gene>
    <name evidence="2" type="ORF">BHX94_03360</name>
</gene>
<dbReference type="InterPro" id="IPR029068">
    <property type="entry name" value="Glyas_Bleomycin-R_OHBP_Dase"/>
</dbReference>
<organism evidence="2 3">
    <name type="scientific">Macrococcoides bohemicum</name>
    <dbReference type="NCBI Taxonomy" id="1903056"/>
    <lineage>
        <taxon>Bacteria</taxon>
        <taxon>Bacillati</taxon>
        <taxon>Bacillota</taxon>
        <taxon>Bacilli</taxon>
        <taxon>Bacillales</taxon>
        <taxon>Staphylococcaceae</taxon>
        <taxon>Macrococcoides</taxon>
    </lineage>
</organism>
<dbReference type="RefSeq" id="WP_111744980.1">
    <property type="nucleotide sequence ID" value="NZ_JBHSQY010000001.1"/>
</dbReference>
<dbReference type="InterPro" id="IPR052537">
    <property type="entry name" value="Extradiol_RC_dioxygenase"/>
</dbReference>
<evidence type="ECO:0000259" key="1">
    <source>
        <dbReference type="PROSITE" id="PS51819"/>
    </source>
</evidence>
<dbReference type="EMBL" id="PZJG01000001">
    <property type="protein sequence ID" value="RAK50518.1"/>
    <property type="molecule type" value="Genomic_DNA"/>
</dbReference>
<feature type="domain" description="VOC" evidence="1">
    <location>
        <begin position="157"/>
        <end position="280"/>
    </location>
</feature>
<dbReference type="GO" id="GO:0051213">
    <property type="term" value="F:dioxygenase activity"/>
    <property type="evidence" value="ECO:0007669"/>
    <property type="project" value="UniProtKB-KW"/>
</dbReference>
<comment type="caution">
    <text evidence="2">The sequence shown here is derived from an EMBL/GenBank/DDBJ whole genome shotgun (WGS) entry which is preliminary data.</text>
</comment>
<evidence type="ECO:0000313" key="3">
    <source>
        <dbReference type="Proteomes" id="UP000249579"/>
    </source>
</evidence>
<dbReference type="Proteomes" id="UP000249579">
    <property type="component" value="Unassembled WGS sequence"/>
</dbReference>
<dbReference type="CDD" id="cd08347">
    <property type="entry name" value="PcpA_C_like"/>
    <property type="match status" value="1"/>
</dbReference>
<dbReference type="Pfam" id="PF00903">
    <property type="entry name" value="Glyoxalase"/>
    <property type="match status" value="2"/>
</dbReference>
<keyword evidence="2" id="KW-0560">Oxidoreductase</keyword>
<keyword evidence="2" id="KW-0223">Dioxygenase</keyword>
<evidence type="ECO:0000313" key="2">
    <source>
        <dbReference type="EMBL" id="RAK50518.1"/>
    </source>
</evidence>
<name>A0A328ACH1_9STAP</name>
<reference evidence="2 3" key="1">
    <citation type="journal article" date="2018" name="Front. Microbiol.">
        <title>Description and Comparative Genomics of Macrococcus caseolyticus subsp. hominis subsp. nov., Macrococcus goetzii sp. nov., Macrococcus epidermidis sp. nov., and Macrococcus bohemicus sp. nov., Novel Macrococci From Human Clinical Material With Virulence Potential and Suspected Uptake of Foreign DNA by Natural Transformation.</title>
        <authorList>
            <person name="Maslanova I."/>
            <person name="Wertheimer Z."/>
            <person name="Sedlacek I."/>
            <person name="Svec P."/>
            <person name="Indrakova A."/>
            <person name="Kovarovic V."/>
            <person name="Schumann P."/>
            <person name="Sproer C."/>
            <person name="Kralova S."/>
            <person name="Sedo O."/>
            <person name="Kristofova L."/>
            <person name="Vrbovska V."/>
            <person name="Fuzik T."/>
            <person name="Petras P."/>
            <person name="Zdrahal Z."/>
            <person name="Ruzickova V."/>
            <person name="Doskar J."/>
            <person name="Pantucek R."/>
        </authorList>
    </citation>
    <scope>NUCLEOTIDE SEQUENCE [LARGE SCALE GENOMIC DNA]</scope>
    <source>
        <strain evidence="2 3">03/115</strain>
    </source>
</reference>
<dbReference type="InterPro" id="IPR037523">
    <property type="entry name" value="VOC_core"/>
</dbReference>